<dbReference type="PANTHER" id="PTHR13271">
    <property type="entry name" value="UNCHARACTERIZED PUTATIVE METHYLTRANSFERASE"/>
    <property type="match status" value="1"/>
</dbReference>
<feature type="domain" description="SET" evidence="4">
    <location>
        <begin position="102"/>
        <end position="322"/>
    </location>
</feature>
<dbReference type="PANTHER" id="PTHR13271:SF123">
    <property type="entry name" value="RIBULOSE-1,5-BISPHOSPHATE CARBOXYLASE_OXYGENASE SMALL SUBUNIT N-METHYLTRANSFERASE I-RELATED"/>
    <property type="match status" value="1"/>
</dbReference>
<evidence type="ECO:0000256" key="2">
    <source>
        <dbReference type="ARBA" id="ARBA00022679"/>
    </source>
</evidence>
<evidence type="ECO:0000313" key="5">
    <source>
        <dbReference type="EMBL" id="PXF45436.1"/>
    </source>
</evidence>
<dbReference type="SUPFAM" id="SSF82199">
    <property type="entry name" value="SET domain"/>
    <property type="match status" value="1"/>
</dbReference>
<dbReference type="CDD" id="cd19179">
    <property type="entry name" value="SET_RBCMT"/>
    <property type="match status" value="1"/>
</dbReference>
<proteinExistence type="predicted"/>
<evidence type="ECO:0000259" key="4">
    <source>
        <dbReference type="PROSITE" id="PS50280"/>
    </source>
</evidence>
<dbReference type="AlphaFoldDB" id="A0A2V3ITI5"/>
<dbReference type="GO" id="GO:0016279">
    <property type="term" value="F:protein-lysine N-methyltransferase activity"/>
    <property type="evidence" value="ECO:0007669"/>
    <property type="project" value="InterPro"/>
</dbReference>
<name>A0A2V3ITI5_9FLOR</name>
<dbReference type="Pfam" id="PF09273">
    <property type="entry name" value="Rubis-subs-bind"/>
    <property type="match status" value="1"/>
</dbReference>
<dbReference type="GO" id="GO:0032259">
    <property type="term" value="P:methylation"/>
    <property type="evidence" value="ECO:0007669"/>
    <property type="project" value="UniProtKB-KW"/>
</dbReference>
<evidence type="ECO:0000256" key="1">
    <source>
        <dbReference type="ARBA" id="ARBA00022603"/>
    </source>
</evidence>
<dbReference type="STRING" id="448386.A0A2V3ITI5"/>
<reference evidence="5 6" key="1">
    <citation type="journal article" date="2018" name="Mol. Biol. Evol.">
        <title>Analysis of the draft genome of the red seaweed Gracilariopsis chorda provides insights into genome size evolution in Rhodophyta.</title>
        <authorList>
            <person name="Lee J."/>
            <person name="Yang E.C."/>
            <person name="Graf L."/>
            <person name="Yang J.H."/>
            <person name="Qiu H."/>
            <person name="Zel Zion U."/>
            <person name="Chan C.X."/>
            <person name="Stephens T.G."/>
            <person name="Weber A.P.M."/>
            <person name="Boo G.H."/>
            <person name="Boo S.M."/>
            <person name="Kim K.M."/>
            <person name="Shin Y."/>
            <person name="Jung M."/>
            <person name="Lee S.J."/>
            <person name="Yim H.S."/>
            <person name="Lee J.H."/>
            <person name="Bhattacharya D."/>
            <person name="Yoon H.S."/>
        </authorList>
    </citation>
    <scope>NUCLEOTIDE SEQUENCE [LARGE SCALE GENOMIC DNA]</scope>
    <source>
        <strain evidence="5 6">SKKU-2015</strain>
        <tissue evidence="5">Whole body</tissue>
    </source>
</reference>
<evidence type="ECO:0000313" key="6">
    <source>
        <dbReference type="Proteomes" id="UP000247409"/>
    </source>
</evidence>
<evidence type="ECO:0000256" key="3">
    <source>
        <dbReference type="ARBA" id="ARBA00022691"/>
    </source>
</evidence>
<gene>
    <name evidence="5" type="ORF">BWQ96_04851</name>
</gene>
<dbReference type="Proteomes" id="UP000247409">
    <property type="component" value="Unassembled WGS sequence"/>
</dbReference>
<dbReference type="PROSITE" id="PS50280">
    <property type="entry name" value="SET"/>
    <property type="match status" value="1"/>
</dbReference>
<comment type="caution">
    <text evidence="5">The sequence shown here is derived from an EMBL/GenBank/DDBJ whole genome shotgun (WGS) entry which is preliminary data.</text>
</comment>
<dbReference type="InterPro" id="IPR046341">
    <property type="entry name" value="SET_dom_sf"/>
</dbReference>
<dbReference type="InterPro" id="IPR001214">
    <property type="entry name" value="SET_dom"/>
</dbReference>
<dbReference type="EMBL" id="NBIV01000061">
    <property type="protein sequence ID" value="PXF45436.1"/>
    <property type="molecule type" value="Genomic_DNA"/>
</dbReference>
<keyword evidence="3" id="KW-0949">S-adenosyl-L-methionine</keyword>
<sequence>MTDLYLSALNIPNQIGVHSVVLLHSDSSPTMSFIASSLPAFNKRHAQSLCRRRSRISLSLSPSSIPRVVKNPRAKKSAVFVEWLKENGMYLSEVATWGRPMHPLAIADETIDDGEVSGRGLIAMKPILQGEAVFEIPYELILTKEVALRSLPLPENVDDYIAIACLLVSERAKGEKSFWKPYFDVLPLDEELIPLFRWSEEDLALLAGSPCIAASKSLGLKLEAEFQSANEMYFENNRETFPEDVFNQEAWEWAFAILFSRAIMLTAEQRIGLVPYADLLNHNPFCSTYIDVHTKPLLDRKVVALYTDRPYNKMDQVFVTYGPKSNSDLLLLYGFVSDRNPYDSVELVVSLSESDPLYERKLAYLAQSGISSTSTFPLYRDRYPMELVEFLRFCVADEAEFTSADFGDFINESNETQVARALVDACQAALDAYPQTREEDDKLMATRSMFQLLSLKQRWAVRQRRAEKRILERTIVNIEKEMSDPTFMFTEVNAT</sequence>
<dbReference type="InterPro" id="IPR036464">
    <property type="entry name" value="Rubisco_LSMT_subst-bd_sf"/>
</dbReference>
<organism evidence="5 6">
    <name type="scientific">Gracilariopsis chorda</name>
    <dbReference type="NCBI Taxonomy" id="448386"/>
    <lineage>
        <taxon>Eukaryota</taxon>
        <taxon>Rhodophyta</taxon>
        <taxon>Florideophyceae</taxon>
        <taxon>Rhodymeniophycidae</taxon>
        <taxon>Gracilariales</taxon>
        <taxon>Gracilariaceae</taxon>
        <taxon>Gracilariopsis</taxon>
    </lineage>
</organism>
<dbReference type="OrthoDB" id="341421at2759"/>
<dbReference type="InterPro" id="IPR015353">
    <property type="entry name" value="Rubisco_LSMT_subst-bd"/>
</dbReference>
<dbReference type="InterPro" id="IPR050600">
    <property type="entry name" value="SETD3_SETD6_MTase"/>
</dbReference>
<keyword evidence="6" id="KW-1185">Reference proteome</keyword>
<dbReference type="Pfam" id="PF00856">
    <property type="entry name" value="SET"/>
    <property type="match status" value="1"/>
</dbReference>
<protein>
    <submittedName>
        <fullName evidence="5">Ribulose-1,5 bisphosphate carboxylase/oxygenase large subunit N-methyltransferase, chloroplastic</fullName>
    </submittedName>
</protein>
<dbReference type="SUPFAM" id="SSF81822">
    <property type="entry name" value="RuBisCo LSMT C-terminal, substrate-binding domain"/>
    <property type="match status" value="1"/>
</dbReference>
<keyword evidence="1 5" id="KW-0489">Methyltransferase</keyword>
<dbReference type="Gene3D" id="3.90.1420.10">
    <property type="entry name" value="Rubisco LSMT, substrate-binding domain"/>
    <property type="match status" value="1"/>
</dbReference>
<keyword evidence="2 5" id="KW-0808">Transferase</keyword>
<dbReference type="Gene3D" id="3.90.1410.10">
    <property type="entry name" value="set domain protein methyltransferase, domain 1"/>
    <property type="match status" value="1"/>
</dbReference>
<accession>A0A2V3ITI5</accession>
<dbReference type="InterPro" id="IPR044431">
    <property type="entry name" value="SET_RBCMT"/>
</dbReference>